<dbReference type="InterPro" id="IPR011991">
    <property type="entry name" value="ArsR-like_HTH"/>
</dbReference>
<dbReference type="Proteomes" id="UP000290649">
    <property type="component" value="Unassembled WGS sequence"/>
</dbReference>
<dbReference type="InterPro" id="IPR036390">
    <property type="entry name" value="WH_DNA-bd_sf"/>
</dbReference>
<dbReference type="EMBL" id="QOUX01000042">
    <property type="protein sequence ID" value="RXI99817.1"/>
    <property type="molecule type" value="Genomic_DNA"/>
</dbReference>
<feature type="domain" description="HTH arsR-type" evidence="4">
    <location>
        <begin position="228"/>
        <end position="308"/>
    </location>
</feature>
<evidence type="ECO:0000313" key="6">
    <source>
        <dbReference type="Proteomes" id="UP000290649"/>
    </source>
</evidence>
<dbReference type="GO" id="GO:0003700">
    <property type="term" value="F:DNA-binding transcription factor activity"/>
    <property type="evidence" value="ECO:0007669"/>
    <property type="project" value="InterPro"/>
</dbReference>
<dbReference type="Pfam" id="PF01022">
    <property type="entry name" value="HTH_5"/>
    <property type="match status" value="1"/>
</dbReference>
<sequence length="312" mass="36397">MSTIFSIIRSLKMSLKVEFDYATSYEYASSLTVFLNKKSKHDLEKTWYKEVEKVLSSEFFECIDKENLLPFTSYLQLLIYFSPAKGDINAFIKWLEHLTPGQIYELLSSHLGEEIPESFETFRNYYVNLLTSWKNSYQLSADIEELLQEEVVTRRKQSVGKNSLDIIEEVTNGIRLHPDNRIEKVILVPSYHFKPLNRIYILKETIIILYAIEIENSHSGLPGPSLLRKTKALADEKRLLILKLVASKPRTFTEISKATKISKSNLHYHLTLLRTAGLIRINNYMLAQPDLYEVRLDMFVSLKEDLEHYVFK</sequence>
<dbReference type="AlphaFoldDB" id="A0A4Q0VU49"/>
<gene>
    <name evidence="5" type="ORF">DS745_13110</name>
</gene>
<name>A0A4Q0VU49_9BACI</name>
<dbReference type="InterPro" id="IPR036388">
    <property type="entry name" value="WH-like_DNA-bd_sf"/>
</dbReference>
<keyword evidence="2" id="KW-0238">DNA-binding</keyword>
<comment type="caution">
    <text evidence="5">The sequence shown here is derived from an EMBL/GenBank/DDBJ whole genome shotgun (WGS) entry which is preliminary data.</text>
</comment>
<keyword evidence="6" id="KW-1185">Reference proteome</keyword>
<evidence type="ECO:0000256" key="3">
    <source>
        <dbReference type="ARBA" id="ARBA00023163"/>
    </source>
</evidence>
<dbReference type="CDD" id="cd00090">
    <property type="entry name" value="HTH_ARSR"/>
    <property type="match status" value="1"/>
</dbReference>
<dbReference type="SUPFAM" id="SSF46785">
    <property type="entry name" value="Winged helix' DNA-binding domain"/>
    <property type="match status" value="1"/>
</dbReference>
<dbReference type="PANTHER" id="PTHR33154">
    <property type="entry name" value="TRANSCRIPTIONAL REGULATOR, ARSR FAMILY"/>
    <property type="match status" value="1"/>
</dbReference>
<dbReference type="PRINTS" id="PR00778">
    <property type="entry name" value="HTHARSR"/>
</dbReference>
<dbReference type="Gene3D" id="1.10.10.10">
    <property type="entry name" value="Winged helix-like DNA-binding domain superfamily/Winged helix DNA-binding domain"/>
    <property type="match status" value="1"/>
</dbReference>
<evidence type="ECO:0000259" key="4">
    <source>
        <dbReference type="SMART" id="SM00418"/>
    </source>
</evidence>
<accession>A0A4Q0VU49</accession>
<dbReference type="GO" id="GO:0003677">
    <property type="term" value="F:DNA binding"/>
    <property type="evidence" value="ECO:0007669"/>
    <property type="project" value="UniProtKB-KW"/>
</dbReference>
<dbReference type="SMART" id="SM00418">
    <property type="entry name" value="HTH_ARSR"/>
    <property type="match status" value="1"/>
</dbReference>
<keyword evidence="1" id="KW-0805">Transcription regulation</keyword>
<reference evidence="5 6" key="1">
    <citation type="journal article" date="2019" name="Int. J. Syst. Evol. Microbiol.">
        <title>Anaerobacillus alkaliphilus sp. nov., a novel alkaliphilic and moderately halophilic bacterium.</title>
        <authorList>
            <person name="Borsodi A.K."/>
            <person name="Aszalos J.M."/>
            <person name="Bihari P."/>
            <person name="Nagy I."/>
            <person name="Schumann P."/>
            <person name="Sproer C."/>
            <person name="Kovacs A.L."/>
            <person name="Boka K."/>
            <person name="Dobosy P."/>
            <person name="Ovari M."/>
            <person name="Szili-Kovacs T."/>
            <person name="Toth E."/>
        </authorList>
    </citation>
    <scope>NUCLEOTIDE SEQUENCE [LARGE SCALE GENOMIC DNA]</scope>
    <source>
        <strain evidence="5 6">B16-10</strain>
    </source>
</reference>
<dbReference type="InterPro" id="IPR001845">
    <property type="entry name" value="HTH_ArsR_DNA-bd_dom"/>
</dbReference>
<organism evidence="5 6">
    <name type="scientific">Anaerobacillus alkaliphilus</name>
    <dbReference type="NCBI Taxonomy" id="1548597"/>
    <lineage>
        <taxon>Bacteria</taxon>
        <taxon>Bacillati</taxon>
        <taxon>Bacillota</taxon>
        <taxon>Bacilli</taxon>
        <taxon>Bacillales</taxon>
        <taxon>Bacillaceae</taxon>
        <taxon>Anaerobacillus</taxon>
    </lineage>
</organism>
<keyword evidence="3" id="KW-0804">Transcription</keyword>
<dbReference type="OrthoDB" id="2646147at2"/>
<proteinExistence type="predicted"/>
<dbReference type="InterPro" id="IPR051081">
    <property type="entry name" value="HTH_MetalResp_TranReg"/>
</dbReference>
<evidence type="ECO:0000313" key="5">
    <source>
        <dbReference type="EMBL" id="RXI99817.1"/>
    </source>
</evidence>
<evidence type="ECO:0000256" key="1">
    <source>
        <dbReference type="ARBA" id="ARBA00023015"/>
    </source>
</evidence>
<protein>
    <submittedName>
        <fullName evidence="5">ArsR family transcriptional regulator</fullName>
    </submittedName>
</protein>
<dbReference type="PANTHER" id="PTHR33154:SF18">
    <property type="entry name" value="ARSENICAL RESISTANCE OPERON REPRESSOR"/>
    <property type="match status" value="1"/>
</dbReference>
<evidence type="ECO:0000256" key="2">
    <source>
        <dbReference type="ARBA" id="ARBA00023125"/>
    </source>
</evidence>